<dbReference type="PROSITE" id="PS50082">
    <property type="entry name" value="WD_REPEATS_2"/>
    <property type="match status" value="1"/>
</dbReference>
<dbReference type="InterPro" id="IPR052415">
    <property type="entry name" value="Diphthine_MTase"/>
</dbReference>
<dbReference type="Gene3D" id="2.130.10.10">
    <property type="entry name" value="YVTN repeat-like/Quinoprotein amine dehydrogenase"/>
    <property type="match status" value="1"/>
</dbReference>
<comment type="caution">
    <text evidence="9">The sequence shown here is derived from an EMBL/GenBank/DDBJ whole genome shotgun (WGS) entry which is preliminary data.</text>
</comment>
<dbReference type="EC" id="3.1.1.97" evidence="6"/>
<organism evidence="9 10">
    <name type="scientific">Haematococcus lacustris</name>
    <name type="common">Green alga</name>
    <name type="synonym">Haematococcus pluvialis</name>
    <dbReference type="NCBI Taxonomy" id="44745"/>
    <lineage>
        <taxon>Eukaryota</taxon>
        <taxon>Viridiplantae</taxon>
        <taxon>Chlorophyta</taxon>
        <taxon>core chlorophytes</taxon>
        <taxon>Chlorophyceae</taxon>
        <taxon>CS clade</taxon>
        <taxon>Chlamydomonadales</taxon>
        <taxon>Haematococcaceae</taxon>
        <taxon>Haematococcus</taxon>
    </lineage>
</organism>
<dbReference type="PROSITE" id="PS50294">
    <property type="entry name" value="WD_REPEATS_REGION"/>
    <property type="match status" value="1"/>
</dbReference>
<dbReference type="InterPro" id="IPR036322">
    <property type="entry name" value="WD40_repeat_dom_sf"/>
</dbReference>
<evidence type="ECO:0000256" key="5">
    <source>
        <dbReference type="ARBA" id="ARBA00038092"/>
    </source>
</evidence>
<evidence type="ECO:0000256" key="2">
    <source>
        <dbReference type="ARBA" id="ARBA00022574"/>
    </source>
</evidence>
<name>A0A699Z9P4_HAELA</name>
<evidence type="ECO:0000256" key="3">
    <source>
        <dbReference type="ARBA" id="ARBA00022737"/>
    </source>
</evidence>
<dbReference type="GO" id="GO:0005737">
    <property type="term" value="C:cytoplasm"/>
    <property type="evidence" value="ECO:0007669"/>
    <property type="project" value="TreeGrafter"/>
</dbReference>
<proteinExistence type="inferred from homology"/>
<dbReference type="PANTHER" id="PTHR46042:SF1">
    <property type="entry name" value="DIPHTHINE METHYLTRANSFERASE"/>
    <property type="match status" value="1"/>
</dbReference>
<protein>
    <recommendedName>
        <fullName evidence="6">methylated diphthine methylhydrolase</fullName>
        <ecNumber evidence="6">3.1.1.97</ecNumber>
    </recommendedName>
</protein>
<dbReference type="SUPFAM" id="SSF50978">
    <property type="entry name" value="WD40 repeat-like"/>
    <property type="match status" value="1"/>
</dbReference>
<evidence type="ECO:0000256" key="4">
    <source>
        <dbReference type="ARBA" id="ARBA00022801"/>
    </source>
</evidence>
<dbReference type="AlphaFoldDB" id="A0A699Z9P4"/>
<dbReference type="InterPro" id="IPR019775">
    <property type="entry name" value="WD40_repeat_CS"/>
</dbReference>
<keyword evidence="3" id="KW-0677">Repeat</keyword>
<sequence length="276" mass="30010">MDCPANSSQPQTLAVSMSDGQLALLQVTPACLAPLVRWDAHNAEVWSVAHYGNCQASPEWLLTSCLCHAMHPAAAGGADPPYPWPALRKTALGHTGHMVLRLHVWDLRCLAGPSLALISRPEDREGRQGAADDAWSQSLDLEPPTCMHTNRKAHAAGVCSIAPHPAHQHIVATGSYDDQLRIWDLRQTAWPVVLSQASTTGGVWRLKWHPHDPTKLLAACMYGGFQGRPQQAARTWWSRRPSMTNCCTCGRLNHSDGCGVVQCGWATEAGRSWAGP</sequence>
<accession>A0A699Z9P4</accession>
<evidence type="ECO:0000256" key="6">
    <source>
        <dbReference type="ARBA" id="ARBA00039131"/>
    </source>
</evidence>
<evidence type="ECO:0000256" key="7">
    <source>
        <dbReference type="ARBA" id="ARBA00047551"/>
    </source>
</evidence>
<evidence type="ECO:0000256" key="8">
    <source>
        <dbReference type="PROSITE-ProRule" id="PRU00221"/>
    </source>
</evidence>
<dbReference type="InterPro" id="IPR015943">
    <property type="entry name" value="WD40/YVTN_repeat-like_dom_sf"/>
</dbReference>
<dbReference type="EMBL" id="BLLF01001446">
    <property type="protein sequence ID" value="GFH19343.1"/>
    <property type="molecule type" value="Genomic_DNA"/>
</dbReference>
<evidence type="ECO:0000313" key="10">
    <source>
        <dbReference type="Proteomes" id="UP000485058"/>
    </source>
</evidence>
<dbReference type="GO" id="GO:0061685">
    <property type="term" value="F:diphthine methylesterase activity"/>
    <property type="evidence" value="ECO:0007669"/>
    <property type="project" value="UniProtKB-EC"/>
</dbReference>
<keyword evidence="4" id="KW-0378">Hydrolase</keyword>
<reference evidence="9 10" key="1">
    <citation type="submission" date="2020-02" db="EMBL/GenBank/DDBJ databases">
        <title>Draft genome sequence of Haematococcus lacustris strain NIES-144.</title>
        <authorList>
            <person name="Morimoto D."/>
            <person name="Nakagawa S."/>
            <person name="Yoshida T."/>
            <person name="Sawayama S."/>
        </authorList>
    </citation>
    <scope>NUCLEOTIDE SEQUENCE [LARGE SCALE GENOMIC DNA]</scope>
    <source>
        <strain evidence="9 10">NIES-144</strain>
    </source>
</reference>
<evidence type="ECO:0000313" key="9">
    <source>
        <dbReference type="EMBL" id="GFH19343.1"/>
    </source>
</evidence>
<comment type="pathway">
    <text evidence="1">Protein modification; peptidyl-diphthamide biosynthesis.</text>
</comment>
<keyword evidence="10" id="KW-1185">Reference proteome</keyword>
<comment type="catalytic activity">
    <reaction evidence="7">
        <text>diphthine methyl ester-[translation elongation factor 2] + H2O = diphthine-[translation elongation factor 2] + methanol + H(+)</text>
        <dbReference type="Rhea" id="RHEA:42656"/>
        <dbReference type="Rhea" id="RHEA-COMP:10172"/>
        <dbReference type="Rhea" id="RHEA-COMP:10173"/>
        <dbReference type="ChEBI" id="CHEBI:15377"/>
        <dbReference type="ChEBI" id="CHEBI:15378"/>
        <dbReference type="ChEBI" id="CHEBI:17790"/>
        <dbReference type="ChEBI" id="CHEBI:79005"/>
        <dbReference type="ChEBI" id="CHEBI:82696"/>
        <dbReference type="EC" id="3.1.1.97"/>
    </reaction>
</comment>
<dbReference type="Proteomes" id="UP000485058">
    <property type="component" value="Unassembled WGS sequence"/>
</dbReference>
<dbReference type="InterPro" id="IPR001680">
    <property type="entry name" value="WD40_rpt"/>
</dbReference>
<dbReference type="PROSITE" id="PS00678">
    <property type="entry name" value="WD_REPEATS_1"/>
    <property type="match status" value="1"/>
</dbReference>
<gene>
    <name evidence="9" type="ORF">HaLaN_16278</name>
</gene>
<evidence type="ECO:0000256" key="1">
    <source>
        <dbReference type="ARBA" id="ARBA00005156"/>
    </source>
</evidence>
<dbReference type="Pfam" id="PF00400">
    <property type="entry name" value="WD40"/>
    <property type="match status" value="1"/>
</dbReference>
<comment type="similarity">
    <text evidence="5">Belongs to the DPH7 family.</text>
</comment>
<dbReference type="SMART" id="SM00320">
    <property type="entry name" value="WD40"/>
    <property type="match status" value="1"/>
</dbReference>
<dbReference type="PANTHER" id="PTHR46042">
    <property type="entry name" value="DIPHTHINE METHYLTRANSFERASE"/>
    <property type="match status" value="1"/>
</dbReference>
<dbReference type="GO" id="GO:0017183">
    <property type="term" value="P:protein histidyl modification to diphthamide"/>
    <property type="evidence" value="ECO:0007669"/>
    <property type="project" value="TreeGrafter"/>
</dbReference>
<keyword evidence="2 8" id="KW-0853">WD repeat</keyword>
<feature type="repeat" description="WD" evidence="8">
    <location>
        <begin position="151"/>
        <end position="186"/>
    </location>
</feature>